<feature type="region of interest" description="Disordered" evidence="1">
    <location>
        <begin position="215"/>
        <end position="237"/>
    </location>
</feature>
<dbReference type="OrthoDB" id="3795444at2759"/>
<gene>
    <name evidence="2" type="ORF">E8E12_002672</name>
</gene>
<dbReference type="Proteomes" id="UP000758155">
    <property type="component" value="Unassembled WGS sequence"/>
</dbReference>
<comment type="caution">
    <text evidence="2">The sequence shown here is derived from an EMBL/GenBank/DDBJ whole genome shotgun (WGS) entry which is preliminary data.</text>
</comment>
<protein>
    <submittedName>
        <fullName evidence="2">Uncharacterized protein</fullName>
    </submittedName>
</protein>
<organism evidence="2 3">
    <name type="scientific">Didymella heteroderae</name>
    <dbReference type="NCBI Taxonomy" id="1769908"/>
    <lineage>
        <taxon>Eukaryota</taxon>
        <taxon>Fungi</taxon>
        <taxon>Dikarya</taxon>
        <taxon>Ascomycota</taxon>
        <taxon>Pezizomycotina</taxon>
        <taxon>Dothideomycetes</taxon>
        <taxon>Pleosporomycetidae</taxon>
        <taxon>Pleosporales</taxon>
        <taxon>Pleosporineae</taxon>
        <taxon>Didymellaceae</taxon>
        <taxon>Didymella</taxon>
    </lineage>
</organism>
<feature type="compositionally biased region" description="Low complexity" evidence="1">
    <location>
        <begin position="215"/>
        <end position="235"/>
    </location>
</feature>
<sequence length="265" mass="27045">MSITPSVAYNLQNHGTDYNLVTNSDGPSAGSSRAYVWQATNCGSGSASFLVDTLAQKCLWGSGSSVAVHDCVSTDQVWSIQEDDSVDTYTIQNVNGGNDGFLSLYEDRSFNLSSDSSSYAQWSFQSQTPPENVAWDVCDYMSGLTSSSSTGASSSVSSAPSTQVVTVTASSSLAVTSTGNTGSSDTVNTALNTSTLGEEQFLAEATAAATGESSIGVASGASTPTAATQTPSSSGLLQSNDASATKMAWCILLTALMVAVSATPS</sequence>
<evidence type="ECO:0000313" key="2">
    <source>
        <dbReference type="EMBL" id="KAF3037316.1"/>
    </source>
</evidence>
<dbReference type="EMBL" id="SWKV01000043">
    <property type="protein sequence ID" value="KAF3037316.1"/>
    <property type="molecule type" value="Genomic_DNA"/>
</dbReference>
<dbReference type="AlphaFoldDB" id="A0A9P4WNM8"/>
<evidence type="ECO:0000256" key="1">
    <source>
        <dbReference type="SAM" id="MobiDB-lite"/>
    </source>
</evidence>
<proteinExistence type="predicted"/>
<reference evidence="2" key="1">
    <citation type="submission" date="2019-04" db="EMBL/GenBank/DDBJ databases">
        <title>Sequencing of skin fungus with MAO and IRED activity.</title>
        <authorList>
            <person name="Marsaioli A.J."/>
            <person name="Bonatto J.M.C."/>
            <person name="Reis Junior O."/>
        </authorList>
    </citation>
    <scope>NUCLEOTIDE SEQUENCE</scope>
    <source>
        <strain evidence="2">28M1</strain>
    </source>
</reference>
<accession>A0A9P4WNM8</accession>
<name>A0A9P4WNM8_9PLEO</name>
<evidence type="ECO:0000313" key="3">
    <source>
        <dbReference type="Proteomes" id="UP000758155"/>
    </source>
</evidence>
<keyword evidence="3" id="KW-1185">Reference proteome</keyword>